<dbReference type="EMBL" id="JANIEK010000024">
    <property type="protein sequence ID" value="MCT4795369.1"/>
    <property type="molecule type" value="Genomic_DNA"/>
</dbReference>
<feature type="chain" id="PRO_5047254632" evidence="1">
    <location>
        <begin position="24"/>
        <end position="778"/>
    </location>
</feature>
<sequence>MDKWMTGAVLALAVWTSGLSAEAAPIDMKNRELIVGSDYFLERSYDQATQKNVYHFVNDETGARVLAPIDSTYDISVVAFGDDVLIERSRSVERVNLTTGESTQITSPHFYQAIVDTDVARGRILLKVNLQEGVVIDLDGNVLHRFTGESSTFLDNGDVLVSGGMKTTILDAWTFTEKDTFSMKDRVASIYPFKEEDVVLVRTEEGLYFYDDKKRTLTYEPFAHEYHIDGVYMYDGKMYLINRMKLTTYDRTSRVLTTEPLEYSRSGWFSIAATSRGLFLGDKLYGGEDVYEFPKAISLSVPKTTKNWYTNTDYTPQLVVTTIGGNVVRPRLSETLLSVPANVTASNSLNVTAPGKVTLSFTTAGLTFPWTQTFYDYVPITVESAGTLTEIKGKTAPNVAVWVAYRQFNETQFRGTSVQADAEGVYRLKLGTTLYGGGLITVSHSTDTSLAEKIEVTTTEREAFDNGVTLVSLSRYNGAVFKTTPGETVEITYNDPYMLTGATAVADASGIARFTNEFPKNGRVYYKLARDVEEAYKLETVKEDYGLPTVDVTDVLLMKTNAVFSVKKDASTTLRFLVDGQSVTAKQLSPTRYQLPVKPGATVTVRGINQARVQDKAIVLPETVLSQLRINNEISSWTGIFLPNSAVTLTSPNGVVKATASSTGRVTLRFPRFTTGQEVTLLSQEGMFRHQQKMTVTEGVTPSITVGALTNASRSVAVKANVNYGTITVLRGTTVLATHTVTATNSTVAISPQSKGTKLTVRLVTPRGKTVSRTVDVK</sequence>
<comment type="caution">
    <text evidence="2">The sequence shown here is derived from an EMBL/GenBank/DDBJ whole genome shotgun (WGS) entry which is preliminary data.</text>
</comment>
<evidence type="ECO:0000313" key="3">
    <source>
        <dbReference type="Proteomes" id="UP001206821"/>
    </source>
</evidence>
<feature type="signal peptide" evidence="1">
    <location>
        <begin position="1"/>
        <end position="23"/>
    </location>
</feature>
<reference evidence="2 3" key="1">
    <citation type="submission" date="2022-07" db="EMBL/GenBank/DDBJ databases">
        <title>Genomic and pangenome structural analysis of the polyextremophile Exiguobacterium.</title>
        <authorList>
            <person name="Shen L."/>
        </authorList>
    </citation>
    <scope>NUCLEOTIDE SEQUENCE [LARGE SCALE GENOMIC DNA]</scope>
    <source>
        <strain evidence="2 3">12_1</strain>
    </source>
</reference>
<evidence type="ECO:0000313" key="2">
    <source>
        <dbReference type="EMBL" id="MCT4795369.1"/>
    </source>
</evidence>
<keyword evidence="3" id="KW-1185">Reference proteome</keyword>
<protein>
    <submittedName>
        <fullName evidence="2">Uncharacterized protein</fullName>
    </submittedName>
</protein>
<evidence type="ECO:0000256" key="1">
    <source>
        <dbReference type="SAM" id="SignalP"/>
    </source>
</evidence>
<name>A0ABT2KZC3_9BACL</name>
<gene>
    <name evidence="2" type="ORF">NQG31_07415</name>
</gene>
<keyword evidence="1" id="KW-0732">Signal</keyword>
<organism evidence="2 3">
    <name type="scientific">Exiguobacterium alkaliphilum</name>
    <dbReference type="NCBI Taxonomy" id="1428684"/>
    <lineage>
        <taxon>Bacteria</taxon>
        <taxon>Bacillati</taxon>
        <taxon>Bacillota</taxon>
        <taxon>Bacilli</taxon>
        <taxon>Bacillales</taxon>
        <taxon>Bacillales Family XII. Incertae Sedis</taxon>
        <taxon>Exiguobacterium</taxon>
    </lineage>
</organism>
<accession>A0ABT2KZC3</accession>
<dbReference type="Proteomes" id="UP001206821">
    <property type="component" value="Unassembled WGS sequence"/>
</dbReference>
<proteinExistence type="predicted"/>
<dbReference type="RefSeq" id="WP_034817842.1">
    <property type="nucleotide sequence ID" value="NZ_JANIEK010000024.1"/>
</dbReference>